<dbReference type="RefSeq" id="WP_104231159.1">
    <property type="nucleotide sequence ID" value="NZ_PSNW01000008.1"/>
</dbReference>
<dbReference type="EMBL" id="PSNW01000008">
    <property type="protein sequence ID" value="PPE73120.1"/>
    <property type="molecule type" value="Genomic_DNA"/>
</dbReference>
<dbReference type="PROSITE" id="PS01124">
    <property type="entry name" value="HTH_ARAC_FAMILY_2"/>
    <property type="match status" value="1"/>
</dbReference>
<reference evidence="6 7" key="1">
    <citation type="submission" date="2018-02" db="EMBL/GenBank/DDBJ databases">
        <title>Genome sequencing of Solimonas sp. HR-BB.</title>
        <authorList>
            <person name="Lee Y."/>
            <person name="Jeon C.O."/>
        </authorList>
    </citation>
    <scope>NUCLEOTIDE SEQUENCE [LARGE SCALE GENOMIC DNA]</scope>
    <source>
        <strain evidence="6 7">HR-BB</strain>
    </source>
</reference>
<protein>
    <submittedName>
        <fullName evidence="6">AraC family transcriptional regulator</fullName>
    </submittedName>
</protein>
<organism evidence="6 7">
    <name type="scientific">Solimonas fluminis</name>
    <dbReference type="NCBI Taxonomy" id="2086571"/>
    <lineage>
        <taxon>Bacteria</taxon>
        <taxon>Pseudomonadati</taxon>
        <taxon>Pseudomonadota</taxon>
        <taxon>Gammaproteobacteria</taxon>
        <taxon>Nevskiales</taxon>
        <taxon>Nevskiaceae</taxon>
        <taxon>Solimonas</taxon>
    </lineage>
</organism>
<evidence type="ECO:0000313" key="7">
    <source>
        <dbReference type="Proteomes" id="UP000238220"/>
    </source>
</evidence>
<keyword evidence="3" id="KW-0010">Activator</keyword>
<dbReference type="Proteomes" id="UP000238220">
    <property type="component" value="Unassembled WGS sequence"/>
</dbReference>
<accession>A0A2S5TDS0</accession>
<dbReference type="AlphaFoldDB" id="A0A2S5TDS0"/>
<evidence type="ECO:0000259" key="5">
    <source>
        <dbReference type="PROSITE" id="PS01124"/>
    </source>
</evidence>
<proteinExistence type="predicted"/>
<name>A0A2S5TDS0_9GAMM</name>
<dbReference type="GO" id="GO:0003700">
    <property type="term" value="F:DNA-binding transcription factor activity"/>
    <property type="evidence" value="ECO:0007669"/>
    <property type="project" value="InterPro"/>
</dbReference>
<evidence type="ECO:0000256" key="4">
    <source>
        <dbReference type="ARBA" id="ARBA00023163"/>
    </source>
</evidence>
<dbReference type="PANTHER" id="PTHR46796">
    <property type="entry name" value="HTH-TYPE TRANSCRIPTIONAL ACTIVATOR RHAS-RELATED"/>
    <property type="match status" value="1"/>
</dbReference>
<dbReference type="InterPro" id="IPR009057">
    <property type="entry name" value="Homeodomain-like_sf"/>
</dbReference>
<dbReference type="Pfam" id="PF12833">
    <property type="entry name" value="HTH_18"/>
    <property type="match status" value="1"/>
</dbReference>
<dbReference type="Pfam" id="PF12852">
    <property type="entry name" value="Cupin_6"/>
    <property type="match status" value="1"/>
</dbReference>
<dbReference type="PRINTS" id="PR00032">
    <property type="entry name" value="HTHARAC"/>
</dbReference>
<dbReference type="InterPro" id="IPR018060">
    <property type="entry name" value="HTH_AraC"/>
</dbReference>
<evidence type="ECO:0000313" key="6">
    <source>
        <dbReference type="EMBL" id="PPE73120.1"/>
    </source>
</evidence>
<feature type="domain" description="HTH araC/xylS-type" evidence="5">
    <location>
        <begin position="205"/>
        <end position="303"/>
    </location>
</feature>
<comment type="caution">
    <text evidence="6">The sequence shown here is derived from an EMBL/GenBank/DDBJ whole genome shotgun (WGS) entry which is preliminary data.</text>
</comment>
<dbReference type="InterPro" id="IPR020449">
    <property type="entry name" value="Tscrpt_reg_AraC-type_HTH"/>
</dbReference>
<dbReference type="PROSITE" id="PS00041">
    <property type="entry name" value="HTH_ARAC_FAMILY_1"/>
    <property type="match status" value="1"/>
</dbReference>
<keyword evidence="7" id="KW-1185">Reference proteome</keyword>
<dbReference type="InterPro" id="IPR050204">
    <property type="entry name" value="AraC_XylS_family_regulators"/>
</dbReference>
<dbReference type="InterPro" id="IPR032783">
    <property type="entry name" value="AraC_lig"/>
</dbReference>
<keyword evidence="4" id="KW-0804">Transcription</keyword>
<evidence type="ECO:0000256" key="3">
    <source>
        <dbReference type="ARBA" id="ARBA00023159"/>
    </source>
</evidence>
<keyword evidence="2" id="KW-0238">DNA-binding</keyword>
<dbReference type="SUPFAM" id="SSF51215">
    <property type="entry name" value="Regulatory protein AraC"/>
    <property type="match status" value="1"/>
</dbReference>
<dbReference type="InterPro" id="IPR018062">
    <property type="entry name" value="HTH_AraC-typ_CS"/>
</dbReference>
<sequence length="306" mass="34031">MDTLSLILDDIRLKGAVFRHYELAPAWAMRLETPGLSSFHIVTRSQAWLLREGEAPLLLQAGDLVLLPRGIEHRVQDGPESRAAARNMLPDLDNPSDEAMRVGEGPAGTGLLSGYFRFEVELARPLMAALPQLLHLRSLGSSPPVWLRVGLEFIADEFSRPRPARQAIVNRIADILLMEFLRHHVESLPEGSGNWLLALRDQALSAALSAMHREPQRAWTVPELADLACLSRSAFAERFTQVLGQPPLAYLTEHRMRLAAWQLRSGSQSVARIAEASGYASETAFSQAFKRAYGSSPSVWRRERQG</sequence>
<keyword evidence="1" id="KW-0805">Transcription regulation</keyword>
<evidence type="ECO:0000256" key="2">
    <source>
        <dbReference type="ARBA" id="ARBA00023125"/>
    </source>
</evidence>
<dbReference type="InterPro" id="IPR037923">
    <property type="entry name" value="HTH-like"/>
</dbReference>
<gene>
    <name evidence="6" type="ORF">C3942_14965</name>
</gene>
<dbReference type="SUPFAM" id="SSF46689">
    <property type="entry name" value="Homeodomain-like"/>
    <property type="match status" value="2"/>
</dbReference>
<dbReference type="GO" id="GO:0043565">
    <property type="term" value="F:sequence-specific DNA binding"/>
    <property type="evidence" value="ECO:0007669"/>
    <property type="project" value="InterPro"/>
</dbReference>
<dbReference type="Gene3D" id="1.10.10.60">
    <property type="entry name" value="Homeodomain-like"/>
    <property type="match status" value="2"/>
</dbReference>
<dbReference type="PANTHER" id="PTHR46796:SF7">
    <property type="entry name" value="ARAC FAMILY TRANSCRIPTIONAL REGULATOR"/>
    <property type="match status" value="1"/>
</dbReference>
<evidence type="ECO:0000256" key="1">
    <source>
        <dbReference type="ARBA" id="ARBA00023015"/>
    </source>
</evidence>
<dbReference type="SMART" id="SM00342">
    <property type="entry name" value="HTH_ARAC"/>
    <property type="match status" value="1"/>
</dbReference>
<dbReference type="OrthoDB" id="9783876at2"/>